<protein>
    <submittedName>
        <fullName evidence="1">Uncharacterized protein</fullName>
    </submittedName>
</protein>
<evidence type="ECO:0000313" key="1">
    <source>
        <dbReference type="EMBL" id="MBX57590.1"/>
    </source>
</evidence>
<accession>A0A2P2PS76</accession>
<sequence>MMNVKQVFIGWTRLGGYCCQRSVNRILIYNCSSNVDGIELP</sequence>
<reference evidence="1" key="1">
    <citation type="submission" date="2018-02" db="EMBL/GenBank/DDBJ databases">
        <title>Rhizophora mucronata_Transcriptome.</title>
        <authorList>
            <person name="Meera S.P."/>
            <person name="Sreeshan A."/>
            <person name="Augustine A."/>
        </authorList>
    </citation>
    <scope>NUCLEOTIDE SEQUENCE</scope>
    <source>
        <tissue evidence="1">Leaf</tissue>
    </source>
</reference>
<dbReference type="AlphaFoldDB" id="A0A2P2PS76"/>
<proteinExistence type="predicted"/>
<name>A0A2P2PS76_RHIMU</name>
<dbReference type="EMBL" id="GGEC01077106">
    <property type="protein sequence ID" value="MBX57590.1"/>
    <property type="molecule type" value="Transcribed_RNA"/>
</dbReference>
<organism evidence="1">
    <name type="scientific">Rhizophora mucronata</name>
    <name type="common">Asiatic mangrove</name>
    <dbReference type="NCBI Taxonomy" id="61149"/>
    <lineage>
        <taxon>Eukaryota</taxon>
        <taxon>Viridiplantae</taxon>
        <taxon>Streptophyta</taxon>
        <taxon>Embryophyta</taxon>
        <taxon>Tracheophyta</taxon>
        <taxon>Spermatophyta</taxon>
        <taxon>Magnoliopsida</taxon>
        <taxon>eudicotyledons</taxon>
        <taxon>Gunneridae</taxon>
        <taxon>Pentapetalae</taxon>
        <taxon>rosids</taxon>
        <taxon>fabids</taxon>
        <taxon>Malpighiales</taxon>
        <taxon>Rhizophoraceae</taxon>
        <taxon>Rhizophora</taxon>
    </lineage>
</organism>